<evidence type="ECO:0000256" key="1">
    <source>
        <dbReference type="SAM" id="Phobius"/>
    </source>
</evidence>
<dbReference type="RefSeq" id="WP_120742523.1">
    <property type="nucleotide sequence ID" value="NZ_CP032568.1"/>
</dbReference>
<evidence type="ECO:0000313" key="3">
    <source>
        <dbReference type="Proteomes" id="UP000267164"/>
    </source>
</evidence>
<keyword evidence="1" id="KW-1133">Transmembrane helix</keyword>
<organism evidence="2 3">
    <name type="scientific">Nocardia yunnanensis</name>
    <dbReference type="NCBI Taxonomy" id="2382165"/>
    <lineage>
        <taxon>Bacteria</taxon>
        <taxon>Bacillati</taxon>
        <taxon>Actinomycetota</taxon>
        <taxon>Actinomycetes</taxon>
        <taxon>Mycobacteriales</taxon>
        <taxon>Nocardiaceae</taxon>
        <taxon>Nocardia</taxon>
    </lineage>
</organism>
<reference evidence="2 3" key="1">
    <citation type="submission" date="2018-09" db="EMBL/GenBank/DDBJ databases">
        <title>Nocardia yunnanensis sp. nov., an actinomycete isolated from a soil sample.</title>
        <authorList>
            <person name="Zhang J."/>
        </authorList>
    </citation>
    <scope>NUCLEOTIDE SEQUENCE [LARGE SCALE GENOMIC DNA]</scope>
    <source>
        <strain evidence="2 3">CFHS0054</strain>
    </source>
</reference>
<gene>
    <name evidence="2" type="ORF">D7D52_32480</name>
</gene>
<protein>
    <submittedName>
        <fullName evidence="2">Uncharacterized protein</fullName>
    </submittedName>
</protein>
<dbReference type="KEGG" id="nyu:D7D52_32480"/>
<dbReference type="Proteomes" id="UP000267164">
    <property type="component" value="Chromosome"/>
</dbReference>
<name>A0A386ZKB3_9NOCA</name>
<dbReference type="OrthoDB" id="4570514at2"/>
<keyword evidence="1" id="KW-0472">Membrane</keyword>
<feature type="transmembrane region" description="Helical" evidence="1">
    <location>
        <begin position="6"/>
        <end position="28"/>
    </location>
</feature>
<accession>A0A386ZKB3</accession>
<dbReference type="AlphaFoldDB" id="A0A386ZKB3"/>
<evidence type="ECO:0000313" key="2">
    <source>
        <dbReference type="EMBL" id="AYF77750.1"/>
    </source>
</evidence>
<sequence length="66" mass="7569">MTGGGWVTFGWVMVFVLPSAVGLAAIFWPERIPKDRTVQAIQRRIEDEDDPPPLAWSLRLRHERPV</sequence>
<proteinExistence type="predicted"/>
<keyword evidence="3" id="KW-1185">Reference proteome</keyword>
<dbReference type="EMBL" id="CP032568">
    <property type="protein sequence ID" value="AYF77750.1"/>
    <property type="molecule type" value="Genomic_DNA"/>
</dbReference>
<keyword evidence="1" id="KW-0812">Transmembrane</keyword>